<dbReference type="InterPro" id="IPR042099">
    <property type="entry name" value="ANL_N_sf"/>
</dbReference>
<dbReference type="InterPro" id="IPR020845">
    <property type="entry name" value="AMP-binding_CS"/>
</dbReference>
<evidence type="ECO:0000259" key="4">
    <source>
        <dbReference type="Pfam" id="PF13193"/>
    </source>
</evidence>
<dbReference type="PANTHER" id="PTHR43201:SF5">
    <property type="entry name" value="MEDIUM-CHAIN ACYL-COA LIGASE ACSF2, MITOCHONDRIAL"/>
    <property type="match status" value="1"/>
</dbReference>
<dbReference type="OrthoDB" id="9803968at2"/>
<accession>A0A1H3JAY4</accession>
<gene>
    <name evidence="5" type="ORF">SAMN05660209_02733</name>
</gene>
<evidence type="ECO:0000313" key="5">
    <source>
        <dbReference type="EMBL" id="SDY37123.1"/>
    </source>
</evidence>
<evidence type="ECO:0000256" key="1">
    <source>
        <dbReference type="ARBA" id="ARBA00006432"/>
    </source>
</evidence>
<dbReference type="RefSeq" id="WP_091156958.1">
    <property type="nucleotide sequence ID" value="NZ_FNOT01000006.1"/>
</dbReference>
<name>A0A1H3JAY4_9ACTN</name>
<proteinExistence type="inferred from homology"/>
<dbReference type="PROSITE" id="PS00455">
    <property type="entry name" value="AMP_BINDING"/>
    <property type="match status" value="1"/>
</dbReference>
<keyword evidence="2" id="KW-0436">Ligase</keyword>
<dbReference type="InterPro" id="IPR000873">
    <property type="entry name" value="AMP-dep_synth/lig_dom"/>
</dbReference>
<sequence length="513" mass="53024">MTDVGSSLSVLVRAAARDRADAPAVVAGEQRLSWGELDAQVDRAAAGYAARGLTPGERVAVQLPNGADWLRATLGALRAGLVVVPVNTAYTDPELEDVLTDSGAALLVAAGDRSAVAGVPVVAGPPADDAEPPGVSAAPDDLAFLAYTSGTTGRPRGAMLSATALRANQEQCLRMDPQPVRPDDRVLLVLPLFHVYGLNAGFGLVAATGACAVLLESFDPVASLEVMAREEVTAVPGAPPLFQAWLAAAGAGGSDALLRRAFAAVRIASSGAAPLPERVWTAVRERAGVTVWEGYGLTEACPVVASTLATGRAKPNCIGGPVPGVELQLRDTALHEQVAEDEVSAPGDLAEDGPGEIWVRGANLFSGYWPDGVDGPDADGWLATGDLAYADEDGDLHLVDRRSDLILVSGFNVYPAEVERVLDTHPAVAESAVIGVPDPRTGAAVRAVVALRPGRQVGLEELREHAAASLARYKVPTSVQVLAALPHSLTGKVSRARLRELGLARVDGGDGDR</sequence>
<dbReference type="PANTHER" id="PTHR43201">
    <property type="entry name" value="ACYL-COA SYNTHETASE"/>
    <property type="match status" value="1"/>
</dbReference>
<dbReference type="Pfam" id="PF00501">
    <property type="entry name" value="AMP-binding"/>
    <property type="match status" value="1"/>
</dbReference>
<dbReference type="EMBL" id="FNOT01000006">
    <property type="protein sequence ID" value="SDY37123.1"/>
    <property type="molecule type" value="Genomic_DNA"/>
</dbReference>
<dbReference type="InterPro" id="IPR025110">
    <property type="entry name" value="AMP-bd_C"/>
</dbReference>
<protein>
    <submittedName>
        <fullName evidence="5">Long-chain acyl-CoA synthetase</fullName>
    </submittedName>
</protein>
<feature type="domain" description="AMP-dependent synthetase/ligase" evidence="3">
    <location>
        <begin position="13"/>
        <end position="369"/>
    </location>
</feature>
<dbReference type="STRING" id="1137993.SAMN05660209_02733"/>
<dbReference type="AlphaFoldDB" id="A0A1H3JAY4"/>
<keyword evidence="6" id="KW-1185">Reference proteome</keyword>
<dbReference type="Pfam" id="PF13193">
    <property type="entry name" value="AMP-binding_C"/>
    <property type="match status" value="1"/>
</dbReference>
<dbReference type="Proteomes" id="UP000198921">
    <property type="component" value="Unassembled WGS sequence"/>
</dbReference>
<reference evidence="6" key="1">
    <citation type="submission" date="2016-10" db="EMBL/GenBank/DDBJ databases">
        <authorList>
            <person name="Varghese N."/>
            <person name="Submissions S."/>
        </authorList>
    </citation>
    <scope>NUCLEOTIDE SEQUENCE [LARGE SCALE GENOMIC DNA]</scope>
    <source>
        <strain evidence="6">DSM 45422</strain>
    </source>
</reference>
<evidence type="ECO:0000313" key="6">
    <source>
        <dbReference type="Proteomes" id="UP000198921"/>
    </source>
</evidence>
<dbReference type="SUPFAM" id="SSF56801">
    <property type="entry name" value="Acetyl-CoA synthetase-like"/>
    <property type="match status" value="1"/>
</dbReference>
<evidence type="ECO:0000256" key="2">
    <source>
        <dbReference type="ARBA" id="ARBA00022598"/>
    </source>
</evidence>
<comment type="similarity">
    <text evidence="1">Belongs to the ATP-dependent AMP-binding enzyme family.</text>
</comment>
<dbReference type="Gene3D" id="3.40.50.12780">
    <property type="entry name" value="N-terminal domain of ligase-like"/>
    <property type="match status" value="1"/>
</dbReference>
<evidence type="ECO:0000259" key="3">
    <source>
        <dbReference type="Pfam" id="PF00501"/>
    </source>
</evidence>
<dbReference type="GO" id="GO:0006631">
    <property type="term" value="P:fatty acid metabolic process"/>
    <property type="evidence" value="ECO:0007669"/>
    <property type="project" value="TreeGrafter"/>
</dbReference>
<organism evidence="5 6">
    <name type="scientific">Geodermatophilus africanus</name>
    <dbReference type="NCBI Taxonomy" id="1137993"/>
    <lineage>
        <taxon>Bacteria</taxon>
        <taxon>Bacillati</taxon>
        <taxon>Actinomycetota</taxon>
        <taxon>Actinomycetes</taxon>
        <taxon>Geodermatophilales</taxon>
        <taxon>Geodermatophilaceae</taxon>
        <taxon>Geodermatophilus</taxon>
    </lineage>
</organism>
<dbReference type="Gene3D" id="3.30.300.30">
    <property type="match status" value="1"/>
</dbReference>
<dbReference type="GO" id="GO:0031956">
    <property type="term" value="F:medium-chain fatty acid-CoA ligase activity"/>
    <property type="evidence" value="ECO:0007669"/>
    <property type="project" value="TreeGrafter"/>
</dbReference>
<feature type="domain" description="AMP-binding enzyme C-terminal" evidence="4">
    <location>
        <begin position="417"/>
        <end position="492"/>
    </location>
</feature>
<dbReference type="InterPro" id="IPR045851">
    <property type="entry name" value="AMP-bd_C_sf"/>
</dbReference>